<dbReference type="Proteomes" id="UP000569005">
    <property type="component" value="Unassembled WGS sequence"/>
</dbReference>
<proteinExistence type="predicted"/>
<gene>
    <name evidence="1" type="ORF">HDF13_000164</name>
</gene>
<keyword evidence="2" id="KW-1185">Reference proteome</keyword>
<evidence type="ECO:0000313" key="1">
    <source>
        <dbReference type="EMBL" id="MBB5337831.1"/>
    </source>
</evidence>
<comment type="caution">
    <text evidence="1">The sequence shown here is derived from an EMBL/GenBank/DDBJ whole genome shotgun (WGS) entry which is preliminary data.</text>
</comment>
<organism evidence="1 2">
    <name type="scientific">Tunturiibacter gelidiferens</name>
    <dbReference type="NCBI Taxonomy" id="3069689"/>
    <lineage>
        <taxon>Bacteria</taxon>
        <taxon>Pseudomonadati</taxon>
        <taxon>Acidobacteriota</taxon>
        <taxon>Terriglobia</taxon>
        <taxon>Terriglobales</taxon>
        <taxon>Acidobacteriaceae</taxon>
        <taxon>Tunturiibacter</taxon>
    </lineage>
</organism>
<evidence type="ECO:0000313" key="2">
    <source>
        <dbReference type="Proteomes" id="UP000569005"/>
    </source>
</evidence>
<name>A0ACC5NTC2_9BACT</name>
<accession>A0ACC5NTC2</accession>
<reference evidence="1" key="1">
    <citation type="submission" date="2020-08" db="EMBL/GenBank/DDBJ databases">
        <title>Genomic Encyclopedia of Type Strains, Phase IV (KMG-V): Genome sequencing to study the core and pangenomes of soil and plant-associated prokaryotes.</title>
        <authorList>
            <person name="Whitman W."/>
        </authorList>
    </citation>
    <scope>NUCLEOTIDE SEQUENCE</scope>
    <source>
        <strain evidence="1">M8UP15</strain>
    </source>
</reference>
<dbReference type="EMBL" id="JACHEA010000001">
    <property type="protein sequence ID" value="MBB5337831.1"/>
    <property type="molecule type" value="Genomic_DNA"/>
</dbReference>
<sequence length="209" mass="22829">MLNRRKFIFTGSALAISETMIGCSGLNSAGSTITTASVNILQLAQAITTQQCPEWCWAASISMIFAFYGHPVSQSEIVTGTYGGLFCTSANTTTIERDLTGSFIDDYGRHFTSQITAAYDYYNGVNDLTNAEIISELSNNHPMLYCNTHHAEVIYSASYLGSQDQPNIQEVDVIDPWPPNQRSHPLSISEMVPASLGGEMTFAASVRIY</sequence>
<protein>
    <submittedName>
        <fullName evidence="1">Uncharacterized protein</fullName>
    </submittedName>
</protein>